<dbReference type="AlphaFoldDB" id="A0AAV7RWV6"/>
<evidence type="ECO:0000313" key="2">
    <source>
        <dbReference type="Proteomes" id="UP001066276"/>
    </source>
</evidence>
<sequence>MMGSASHKIQLLVDTERIGRAYVGGARCGDGYIVGKFDVGANEDGRLLWDLCAPKDLREWRRNPRSWMDTLIRPPIPHHKSGCALTANPSLRQHLDPSCDMPPAILNPGLGPRVEP</sequence>
<name>A0AAV7RWV6_PLEWA</name>
<evidence type="ECO:0000313" key="1">
    <source>
        <dbReference type="EMBL" id="KAJ1156942.1"/>
    </source>
</evidence>
<organism evidence="1 2">
    <name type="scientific">Pleurodeles waltl</name>
    <name type="common">Iberian ribbed newt</name>
    <dbReference type="NCBI Taxonomy" id="8319"/>
    <lineage>
        <taxon>Eukaryota</taxon>
        <taxon>Metazoa</taxon>
        <taxon>Chordata</taxon>
        <taxon>Craniata</taxon>
        <taxon>Vertebrata</taxon>
        <taxon>Euteleostomi</taxon>
        <taxon>Amphibia</taxon>
        <taxon>Batrachia</taxon>
        <taxon>Caudata</taxon>
        <taxon>Salamandroidea</taxon>
        <taxon>Salamandridae</taxon>
        <taxon>Pleurodelinae</taxon>
        <taxon>Pleurodeles</taxon>
    </lineage>
</organism>
<proteinExistence type="predicted"/>
<reference evidence="1" key="1">
    <citation type="journal article" date="2022" name="bioRxiv">
        <title>Sequencing and chromosome-scale assembly of the giantPleurodeles waltlgenome.</title>
        <authorList>
            <person name="Brown T."/>
            <person name="Elewa A."/>
            <person name="Iarovenko S."/>
            <person name="Subramanian E."/>
            <person name="Araus A.J."/>
            <person name="Petzold A."/>
            <person name="Susuki M."/>
            <person name="Suzuki K.-i.T."/>
            <person name="Hayashi T."/>
            <person name="Toyoda A."/>
            <person name="Oliveira C."/>
            <person name="Osipova E."/>
            <person name="Leigh N.D."/>
            <person name="Simon A."/>
            <person name="Yun M.H."/>
        </authorList>
    </citation>
    <scope>NUCLEOTIDE SEQUENCE</scope>
    <source>
        <strain evidence="1">20211129_DDA</strain>
        <tissue evidence="1">Liver</tissue>
    </source>
</reference>
<comment type="caution">
    <text evidence="1">The sequence shown here is derived from an EMBL/GenBank/DDBJ whole genome shotgun (WGS) entry which is preliminary data.</text>
</comment>
<evidence type="ECO:0008006" key="3">
    <source>
        <dbReference type="Google" id="ProtNLM"/>
    </source>
</evidence>
<gene>
    <name evidence="1" type="ORF">NDU88_009658</name>
</gene>
<protein>
    <recommendedName>
        <fullName evidence="3">MHC class I antigen</fullName>
    </recommendedName>
</protein>
<accession>A0AAV7RWV6</accession>
<keyword evidence="2" id="KW-1185">Reference proteome</keyword>
<dbReference type="EMBL" id="JANPWB010000009">
    <property type="protein sequence ID" value="KAJ1156942.1"/>
    <property type="molecule type" value="Genomic_DNA"/>
</dbReference>
<dbReference type="Proteomes" id="UP001066276">
    <property type="component" value="Chromosome 5"/>
</dbReference>